<reference evidence="2 3" key="1">
    <citation type="journal article" date="2019" name="Sci. Rep.">
        <title>Orb-weaving spider Araneus ventricosus genome elucidates the spidroin gene catalogue.</title>
        <authorList>
            <person name="Kono N."/>
            <person name="Nakamura H."/>
            <person name="Ohtoshi R."/>
            <person name="Moran D.A.P."/>
            <person name="Shinohara A."/>
            <person name="Yoshida Y."/>
            <person name="Fujiwara M."/>
            <person name="Mori M."/>
            <person name="Tomita M."/>
            <person name="Arakawa K."/>
        </authorList>
    </citation>
    <scope>NUCLEOTIDE SEQUENCE [LARGE SCALE GENOMIC DNA]</scope>
</reference>
<dbReference type="AlphaFoldDB" id="A0A4Y2LMM0"/>
<evidence type="ECO:0000313" key="2">
    <source>
        <dbReference type="EMBL" id="GBN15774.1"/>
    </source>
</evidence>
<evidence type="ECO:0000256" key="1">
    <source>
        <dbReference type="SAM" id="MobiDB-lite"/>
    </source>
</evidence>
<sequence>MENNNSSHSPEDSPVAKRLKTDDGRSGLVVTSQPRDQRLGSKPNSTKPPPCKRVWCMLNPLGPNMLLLVWCGSLERGANSGVVLVI</sequence>
<gene>
    <name evidence="2" type="ORF">AVEN_167126_1</name>
</gene>
<proteinExistence type="predicted"/>
<protein>
    <submittedName>
        <fullName evidence="2">Uncharacterized protein</fullName>
    </submittedName>
</protein>
<dbReference type="EMBL" id="BGPR01200199">
    <property type="protein sequence ID" value="GBN15774.1"/>
    <property type="molecule type" value="Genomic_DNA"/>
</dbReference>
<keyword evidence="3" id="KW-1185">Reference proteome</keyword>
<name>A0A4Y2LMM0_ARAVE</name>
<comment type="caution">
    <text evidence="2">The sequence shown here is derived from an EMBL/GenBank/DDBJ whole genome shotgun (WGS) entry which is preliminary data.</text>
</comment>
<evidence type="ECO:0000313" key="3">
    <source>
        <dbReference type="Proteomes" id="UP000499080"/>
    </source>
</evidence>
<accession>A0A4Y2LMM0</accession>
<dbReference type="Proteomes" id="UP000499080">
    <property type="component" value="Unassembled WGS sequence"/>
</dbReference>
<organism evidence="2 3">
    <name type="scientific">Araneus ventricosus</name>
    <name type="common">Orbweaver spider</name>
    <name type="synonym">Epeira ventricosa</name>
    <dbReference type="NCBI Taxonomy" id="182803"/>
    <lineage>
        <taxon>Eukaryota</taxon>
        <taxon>Metazoa</taxon>
        <taxon>Ecdysozoa</taxon>
        <taxon>Arthropoda</taxon>
        <taxon>Chelicerata</taxon>
        <taxon>Arachnida</taxon>
        <taxon>Araneae</taxon>
        <taxon>Araneomorphae</taxon>
        <taxon>Entelegynae</taxon>
        <taxon>Araneoidea</taxon>
        <taxon>Araneidae</taxon>
        <taxon>Araneus</taxon>
    </lineage>
</organism>
<feature type="region of interest" description="Disordered" evidence="1">
    <location>
        <begin position="1"/>
        <end position="51"/>
    </location>
</feature>
<feature type="compositionally biased region" description="Basic and acidic residues" evidence="1">
    <location>
        <begin position="9"/>
        <end position="25"/>
    </location>
</feature>